<proteinExistence type="predicted"/>
<evidence type="ECO:0000256" key="1">
    <source>
        <dbReference type="ARBA" id="ARBA00022516"/>
    </source>
</evidence>
<dbReference type="Pfam" id="PF04336">
    <property type="entry name" value="ACP_PD"/>
    <property type="match status" value="1"/>
</dbReference>
<sequence length="195" mass="23125">MNYLGHLYFSKDNLALQLANIYGDFVKGRDYSYLPKVVQNGVTLHRKIDDYVDHHPDVVELRRSLYEDLPKIAGIAIDLYFDHLLAIHWQQYHSEPFNDFVNRFTKYAIQTQSHSFKNHSFTYPNDFIHLMNLIHEQKWIQGYKSLEGMNKAATGLSKRISFKNNLFESARVYTKYEEEITNTFHNYMKDAKVTF</sequence>
<accession>A0A2I0R4Q3</accession>
<evidence type="ECO:0000313" key="5">
    <source>
        <dbReference type="Proteomes" id="UP000236654"/>
    </source>
</evidence>
<dbReference type="GO" id="GO:0008770">
    <property type="term" value="F:[acyl-carrier-protein] phosphodiesterase activity"/>
    <property type="evidence" value="ECO:0007669"/>
    <property type="project" value="InterPro"/>
</dbReference>
<dbReference type="Proteomes" id="UP000236654">
    <property type="component" value="Unassembled WGS sequence"/>
</dbReference>
<dbReference type="PANTHER" id="PTHR38764:SF1">
    <property type="entry name" value="ACYL CARRIER PROTEIN PHOSPHODIESTERASE"/>
    <property type="match status" value="1"/>
</dbReference>
<comment type="caution">
    <text evidence="4">The sequence shown here is derived from an EMBL/GenBank/DDBJ whole genome shotgun (WGS) entry which is preliminary data.</text>
</comment>
<protein>
    <recommendedName>
        <fullName evidence="6">DUF479 domain-containing protein</fullName>
    </recommendedName>
</protein>
<name>A0A2I0R4Q3_9FLAO</name>
<dbReference type="AlphaFoldDB" id="A0A2I0R4Q3"/>
<dbReference type="InterPro" id="IPR007431">
    <property type="entry name" value="ACP_PD"/>
</dbReference>
<dbReference type="GO" id="GO:0006633">
    <property type="term" value="P:fatty acid biosynthetic process"/>
    <property type="evidence" value="ECO:0007669"/>
    <property type="project" value="InterPro"/>
</dbReference>
<dbReference type="PANTHER" id="PTHR38764">
    <property type="entry name" value="ACYL CARRIER PROTEIN PHOSPHODIESTERASE"/>
    <property type="match status" value="1"/>
</dbReference>
<dbReference type="EMBL" id="PJNI01000002">
    <property type="protein sequence ID" value="PKR81538.1"/>
    <property type="molecule type" value="Genomic_DNA"/>
</dbReference>
<gene>
    <name evidence="4" type="ORF">CW751_03155</name>
</gene>
<keyword evidence="5" id="KW-1185">Reference proteome</keyword>
<organism evidence="4 5">
    <name type="scientific">Brumimicrobium salinarum</name>
    <dbReference type="NCBI Taxonomy" id="2058658"/>
    <lineage>
        <taxon>Bacteria</taxon>
        <taxon>Pseudomonadati</taxon>
        <taxon>Bacteroidota</taxon>
        <taxon>Flavobacteriia</taxon>
        <taxon>Flavobacteriales</taxon>
        <taxon>Crocinitomicaceae</taxon>
        <taxon>Brumimicrobium</taxon>
    </lineage>
</organism>
<dbReference type="OrthoDB" id="8442777at2"/>
<dbReference type="RefSeq" id="WP_101333552.1">
    <property type="nucleotide sequence ID" value="NZ_PJNI01000002.1"/>
</dbReference>
<evidence type="ECO:0000256" key="3">
    <source>
        <dbReference type="ARBA" id="ARBA00023098"/>
    </source>
</evidence>
<evidence type="ECO:0000256" key="2">
    <source>
        <dbReference type="ARBA" id="ARBA00022801"/>
    </source>
</evidence>
<keyword evidence="1" id="KW-0444">Lipid biosynthesis</keyword>
<keyword evidence="2" id="KW-0378">Hydrolase</keyword>
<keyword evidence="3" id="KW-0443">Lipid metabolism</keyword>
<evidence type="ECO:0000313" key="4">
    <source>
        <dbReference type="EMBL" id="PKR81538.1"/>
    </source>
</evidence>
<reference evidence="4 5" key="1">
    <citation type="submission" date="2017-12" db="EMBL/GenBank/DDBJ databases">
        <title>The draft genome sequence of Brumimicrobium saltpan LHR20.</title>
        <authorList>
            <person name="Do Z.-J."/>
            <person name="Luo H.-R."/>
        </authorList>
    </citation>
    <scope>NUCLEOTIDE SEQUENCE [LARGE SCALE GENOMIC DNA]</scope>
    <source>
        <strain evidence="4 5">LHR20</strain>
    </source>
</reference>
<evidence type="ECO:0008006" key="6">
    <source>
        <dbReference type="Google" id="ProtNLM"/>
    </source>
</evidence>